<protein>
    <recommendedName>
        <fullName evidence="4">BED-type domain-containing protein</fullName>
    </recommendedName>
</protein>
<dbReference type="EMBL" id="CM010717">
    <property type="protein sequence ID" value="RZC55096.1"/>
    <property type="molecule type" value="Genomic_DNA"/>
</dbReference>
<evidence type="ECO:0000256" key="1">
    <source>
        <dbReference type="SAM" id="MobiDB-lite"/>
    </source>
</evidence>
<organism evidence="2 3">
    <name type="scientific">Papaver somniferum</name>
    <name type="common">Opium poppy</name>
    <dbReference type="NCBI Taxonomy" id="3469"/>
    <lineage>
        <taxon>Eukaryota</taxon>
        <taxon>Viridiplantae</taxon>
        <taxon>Streptophyta</taxon>
        <taxon>Embryophyta</taxon>
        <taxon>Tracheophyta</taxon>
        <taxon>Spermatophyta</taxon>
        <taxon>Magnoliopsida</taxon>
        <taxon>Ranunculales</taxon>
        <taxon>Papaveraceae</taxon>
        <taxon>Papaveroideae</taxon>
        <taxon>Papaver</taxon>
    </lineage>
</organism>
<evidence type="ECO:0008006" key="4">
    <source>
        <dbReference type="Google" id="ProtNLM"/>
    </source>
</evidence>
<evidence type="ECO:0000313" key="2">
    <source>
        <dbReference type="EMBL" id="RZC55096.1"/>
    </source>
</evidence>
<dbReference type="PANTHER" id="PTHR34396">
    <property type="entry name" value="OS03G0264950 PROTEIN-RELATED"/>
    <property type="match status" value="1"/>
</dbReference>
<name>A0A4Y7J3T8_PAPSO</name>
<gene>
    <name evidence="2" type="ORF">C5167_013952</name>
</gene>
<keyword evidence="3" id="KW-1185">Reference proteome</keyword>
<feature type="region of interest" description="Disordered" evidence="1">
    <location>
        <begin position="1"/>
        <end position="43"/>
    </location>
</feature>
<dbReference type="SMART" id="SM00614">
    <property type="entry name" value="ZnF_BED"/>
    <property type="match status" value="1"/>
</dbReference>
<dbReference type="Proteomes" id="UP000316621">
    <property type="component" value="Chromosome 3"/>
</dbReference>
<dbReference type="AlphaFoldDB" id="A0A4Y7J3T8"/>
<dbReference type="InterPro" id="IPR036236">
    <property type="entry name" value="Znf_C2H2_sf"/>
</dbReference>
<dbReference type="InterPro" id="IPR053031">
    <property type="entry name" value="Cuticle_assoc_protein"/>
</dbReference>
<sequence>MKESGSTSASVNSNAMFPSSPAANVSEAGTATAPAPKKRKQTSWVWEHLEKDPQPSILAPCKMCKLRLKAGMKKNVTRSLITHLKKCKLERRFKVPSRVTIRRDVIELFAYEKKRLKNKSGGANAEIESRV</sequence>
<dbReference type="GO" id="GO:1990837">
    <property type="term" value="F:sequence-specific double-stranded DNA binding"/>
    <property type="evidence" value="ECO:0007669"/>
    <property type="project" value="TreeGrafter"/>
</dbReference>
<dbReference type="SUPFAM" id="SSF57667">
    <property type="entry name" value="beta-beta-alpha zinc fingers"/>
    <property type="match status" value="1"/>
</dbReference>
<reference evidence="2 3" key="1">
    <citation type="journal article" date="2018" name="Science">
        <title>The opium poppy genome and morphinan production.</title>
        <authorList>
            <person name="Guo L."/>
            <person name="Winzer T."/>
            <person name="Yang X."/>
            <person name="Li Y."/>
            <person name="Ning Z."/>
            <person name="He Z."/>
            <person name="Teodor R."/>
            <person name="Lu Y."/>
            <person name="Bowser T.A."/>
            <person name="Graham I.A."/>
            <person name="Ye K."/>
        </authorList>
    </citation>
    <scope>NUCLEOTIDE SEQUENCE [LARGE SCALE GENOMIC DNA]</scope>
    <source>
        <strain evidence="3">cv. HN1</strain>
        <tissue evidence="2">Leaves</tissue>
    </source>
</reference>
<dbReference type="PANTHER" id="PTHR34396:SF25">
    <property type="entry name" value="BOUNDARY ELEMENT ASSOCIATED FACTOR"/>
    <property type="match status" value="1"/>
</dbReference>
<dbReference type="GO" id="GO:0006357">
    <property type="term" value="P:regulation of transcription by RNA polymerase II"/>
    <property type="evidence" value="ECO:0007669"/>
    <property type="project" value="TreeGrafter"/>
</dbReference>
<evidence type="ECO:0000313" key="3">
    <source>
        <dbReference type="Proteomes" id="UP000316621"/>
    </source>
</evidence>
<proteinExistence type="predicted"/>
<feature type="compositionally biased region" description="Polar residues" evidence="1">
    <location>
        <begin position="1"/>
        <end position="29"/>
    </location>
</feature>
<dbReference type="GO" id="GO:0005634">
    <property type="term" value="C:nucleus"/>
    <property type="evidence" value="ECO:0007669"/>
    <property type="project" value="TreeGrafter"/>
</dbReference>
<accession>A0A4Y7J3T8</accession>
<dbReference type="Gramene" id="RZC55096">
    <property type="protein sequence ID" value="RZC55096"/>
    <property type="gene ID" value="C5167_013952"/>
</dbReference>